<evidence type="ECO:0000313" key="4">
    <source>
        <dbReference type="Proteomes" id="UP001568698"/>
    </source>
</evidence>
<dbReference type="Proteomes" id="UP001568698">
    <property type="component" value="Unassembled WGS sequence"/>
</dbReference>
<proteinExistence type="predicted"/>
<evidence type="ECO:0000256" key="1">
    <source>
        <dbReference type="ARBA" id="ARBA00022763"/>
    </source>
</evidence>
<dbReference type="RefSeq" id="WP_371385141.1">
    <property type="nucleotide sequence ID" value="NZ_JBGLYH010000004.1"/>
</dbReference>
<dbReference type="Gene3D" id="1.10.10.10">
    <property type="entry name" value="Winged helix-like DNA-binding domain superfamily/Winged helix DNA-binding domain"/>
    <property type="match status" value="1"/>
</dbReference>
<dbReference type="PANTHER" id="PTHR42942">
    <property type="entry name" value="6-O-METHYLGUANINE DNA METHYLTRANSFERASE"/>
    <property type="match status" value="1"/>
</dbReference>
<dbReference type="Pfam" id="PF01035">
    <property type="entry name" value="DNA_binding_1"/>
    <property type="match status" value="1"/>
</dbReference>
<dbReference type="CDD" id="cd06445">
    <property type="entry name" value="ATase"/>
    <property type="match status" value="1"/>
</dbReference>
<dbReference type="InterPro" id="IPR014048">
    <property type="entry name" value="MethylDNA_cys_MeTrfase_DNA-bd"/>
</dbReference>
<evidence type="ECO:0000313" key="3">
    <source>
        <dbReference type="EMBL" id="MEZ7195592.1"/>
    </source>
</evidence>
<comment type="caution">
    <text evidence="3">The sequence shown here is derived from an EMBL/GenBank/DDBJ whole genome shotgun (WGS) entry which is preliminary data.</text>
</comment>
<dbReference type="InterPro" id="IPR036217">
    <property type="entry name" value="MethylDNA_cys_MeTrfase_DNAb"/>
</dbReference>
<accession>A0ABV4JXZ7</accession>
<name>A0ABV4JXZ7_9BACT</name>
<protein>
    <submittedName>
        <fullName evidence="3">MGMT family protein</fullName>
    </submittedName>
</protein>
<gene>
    <name evidence="3" type="ORF">AB6M95_02440</name>
</gene>
<organism evidence="3 4">
    <name type="scientific">Pseudodesulfovibrio karagichevae</name>
    <dbReference type="NCBI Taxonomy" id="3239305"/>
    <lineage>
        <taxon>Bacteria</taxon>
        <taxon>Pseudomonadati</taxon>
        <taxon>Thermodesulfobacteriota</taxon>
        <taxon>Desulfovibrionia</taxon>
        <taxon>Desulfovibrionales</taxon>
        <taxon>Desulfovibrionaceae</taxon>
    </lineage>
</organism>
<dbReference type="InterPro" id="IPR036388">
    <property type="entry name" value="WH-like_DNA-bd_sf"/>
</dbReference>
<feature type="domain" description="Methylated-DNA-[protein]-cysteine S-methyltransferase DNA binding" evidence="2">
    <location>
        <begin position="4"/>
        <end position="85"/>
    </location>
</feature>
<dbReference type="PANTHER" id="PTHR42942:SF1">
    <property type="entry name" value="ALKYLTRANSFERASE-LIKE PROTEIN 1"/>
    <property type="match status" value="1"/>
</dbReference>
<keyword evidence="4" id="KW-1185">Reference proteome</keyword>
<dbReference type="EMBL" id="JBGLYH010000004">
    <property type="protein sequence ID" value="MEZ7195592.1"/>
    <property type="molecule type" value="Genomic_DNA"/>
</dbReference>
<keyword evidence="1" id="KW-0227">DNA damage</keyword>
<sequence>MAAPFTQKIIETIRAIPEGRVTTYGRVAALAGNKRGARQVARVLHSSSRTENLPWHRVINREGRISLGEMQGYDEQKRLLLAEGVRFDETDRVDLERFGWQPLEPMVSGT</sequence>
<dbReference type="SUPFAM" id="SSF46767">
    <property type="entry name" value="Methylated DNA-protein cysteine methyltransferase, C-terminal domain"/>
    <property type="match status" value="1"/>
</dbReference>
<dbReference type="InterPro" id="IPR052520">
    <property type="entry name" value="ATL_DNA_repair"/>
</dbReference>
<evidence type="ECO:0000259" key="2">
    <source>
        <dbReference type="Pfam" id="PF01035"/>
    </source>
</evidence>
<reference evidence="3 4" key="1">
    <citation type="submission" date="2024-08" db="EMBL/GenBank/DDBJ databases">
        <title>Sulfate-reducing bacteria isolated from formation water of the oil field in Kazakhstan and description of Pseudodesulfovibrio sp.</title>
        <authorList>
            <person name="Bidzhieva S.K."/>
            <person name="Tourova T.P."/>
            <person name="Grouzdev D.S."/>
            <person name="Beletsky A.V."/>
            <person name="Sokolova D.S."/>
            <person name="Samigullina S.R."/>
            <person name="Poltaraus A.B."/>
            <person name="Avtukh A.N."/>
            <person name="Tereshina V.M."/>
            <person name="Zhaparov N.S."/>
            <person name="Mardanov A.V."/>
            <person name="Nazina T.N."/>
        </authorList>
    </citation>
    <scope>NUCLEOTIDE SEQUENCE [LARGE SCALE GENOMIC DNA]</scope>
    <source>
        <strain evidence="3 4">9FUS</strain>
    </source>
</reference>